<sequence>MVRESLILIFLNLLLAVLLPCQLPAQEISPSEFLAYKAVIGRSGYDRGSYNLRPEIEAYLESYDAFLHALLTGTPTSHEKFEVIAEQSANRIGEDQLPLHLFLQNEIGLQRAFVKLKFGQELASLWQMRQSYRIARENITLYPDYIPFQRTWGLLQILVGAIPDNYQWVPRIFGFTGSIHDGQELLQKVPGDHWLYGESQVILQLTSSYLLEDSKHAVQDFRKLINSGWDSPMFSYLYMTVLIRNHQAAEAIQHFNDHRPHIPLAYYLAGNAYLQAGEYAMATKIFKQFEGEYAGEDFRKDTKYKLFLSSYLSGNKTLAAEYFSQISIIGSISTESDRYAAKAVESGYPNATIMRIRLATDGGFYRKAEELVTQSPLEDFKTKEEQVELIYRKARLYHFTNKPDKAIQAYLQTIEMQDKENWYFAPNSCLQLGYLYLDKNERSLAQEYFRKTFDYRAYEYKKGIDRKAHSALVTYF</sequence>
<dbReference type="SMART" id="SM00028">
    <property type="entry name" value="TPR"/>
    <property type="match status" value="3"/>
</dbReference>
<dbReference type="SUPFAM" id="SSF48452">
    <property type="entry name" value="TPR-like"/>
    <property type="match status" value="1"/>
</dbReference>
<dbReference type="Gene3D" id="1.25.40.10">
    <property type="entry name" value="Tetratricopeptide repeat domain"/>
    <property type="match status" value="1"/>
</dbReference>
<reference evidence="1" key="1">
    <citation type="submission" date="2021-09" db="EMBL/GenBank/DDBJ databases">
        <title>Fulvivirga sp. isolated from coastal sediment.</title>
        <authorList>
            <person name="Yu H."/>
        </authorList>
    </citation>
    <scope>NUCLEOTIDE SEQUENCE</scope>
    <source>
        <strain evidence="1">1062</strain>
    </source>
</reference>
<proteinExistence type="predicted"/>
<dbReference type="RefSeq" id="WP_225696417.1">
    <property type="nucleotide sequence ID" value="NZ_JAIXNE010000001.1"/>
</dbReference>
<dbReference type="EMBL" id="JAIXNE010000001">
    <property type="protein sequence ID" value="MCA6073299.1"/>
    <property type="molecule type" value="Genomic_DNA"/>
</dbReference>
<dbReference type="InterPro" id="IPR011990">
    <property type="entry name" value="TPR-like_helical_dom_sf"/>
</dbReference>
<keyword evidence="2" id="KW-1185">Reference proteome</keyword>
<comment type="caution">
    <text evidence="1">The sequence shown here is derived from an EMBL/GenBank/DDBJ whole genome shotgun (WGS) entry which is preliminary data.</text>
</comment>
<evidence type="ECO:0000313" key="2">
    <source>
        <dbReference type="Proteomes" id="UP001139409"/>
    </source>
</evidence>
<protein>
    <recommendedName>
        <fullName evidence="3">Tetratricopeptide repeat protein</fullName>
    </recommendedName>
</protein>
<gene>
    <name evidence="1" type="ORF">LDX50_00375</name>
</gene>
<dbReference type="Pfam" id="PF13181">
    <property type="entry name" value="TPR_8"/>
    <property type="match status" value="2"/>
</dbReference>
<accession>A0A9X1HJG9</accession>
<name>A0A9X1HJG9_9BACT</name>
<evidence type="ECO:0000313" key="1">
    <source>
        <dbReference type="EMBL" id="MCA6073299.1"/>
    </source>
</evidence>
<dbReference type="AlphaFoldDB" id="A0A9X1HJG9"/>
<evidence type="ECO:0008006" key="3">
    <source>
        <dbReference type="Google" id="ProtNLM"/>
    </source>
</evidence>
<organism evidence="1 2">
    <name type="scientific">Fulvivirga sedimenti</name>
    <dbReference type="NCBI Taxonomy" id="2879465"/>
    <lineage>
        <taxon>Bacteria</taxon>
        <taxon>Pseudomonadati</taxon>
        <taxon>Bacteroidota</taxon>
        <taxon>Cytophagia</taxon>
        <taxon>Cytophagales</taxon>
        <taxon>Fulvivirgaceae</taxon>
        <taxon>Fulvivirga</taxon>
    </lineage>
</organism>
<dbReference type="Proteomes" id="UP001139409">
    <property type="component" value="Unassembled WGS sequence"/>
</dbReference>
<dbReference type="InterPro" id="IPR019734">
    <property type="entry name" value="TPR_rpt"/>
</dbReference>